<evidence type="ECO:0000313" key="1">
    <source>
        <dbReference type="EMBL" id="OMJ76018.1"/>
    </source>
</evidence>
<proteinExistence type="predicted"/>
<dbReference type="AlphaFoldDB" id="A0A1R2BGY2"/>
<keyword evidence="2" id="KW-1185">Reference proteome</keyword>
<protein>
    <submittedName>
        <fullName evidence="1">Uncharacterized protein</fullName>
    </submittedName>
</protein>
<sequence length="232" mass="26612">MHYLTEPKNLTQICELKTPSNTTNPYSCSCTLHQNKPSGRFSVIKKGTELSLKPSNPHNHTCSFSNQETNSFISTNHSRNFTSPGVFKFVSATELVSFEDFNYPEEDNPTEEASNDLDSNISFEDEPKHSIAYPSIHSNKHSLITCINNQAINTSFASPLNQRTSTIYTNSSITPFRDEKYEDIDKKNKDKENYYFGRRKSNNIGFTGRIYCDKCRKNNFVNVYVRNRQESL</sequence>
<dbReference type="EMBL" id="MPUH01000657">
    <property type="protein sequence ID" value="OMJ76018.1"/>
    <property type="molecule type" value="Genomic_DNA"/>
</dbReference>
<gene>
    <name evidence="1" type="ORF">SteCoe_24734</name>
</gene>
<comment type="caution">
    <text evidence="1">The sequence shown here is derived from an EMBL/GenBank/DDBJ whole genome shotgun (WGS) entry which is preliminary data.</text>
</comment>
<name>A0A1R2BGY2_9CILI</name>
<evidence type="ECO:0000313" key="2">
    <source>
        <dbReference type="Proteomes" id="UP000187209"/>
    </source>
</evidence>
<reference evidence="1 2" key="1">
    <citation type="submission" date="2016-11" db="EMBL/GenBank/DDBJ databases">
        <title>The macronuclear genome of Stentor coeruleus: a giant cell with tiny introns.</title>
        <authorList>
            <person name="Slabodnick M."/>
            <person name="Ruby J.G."/>
            <person name="Reiff S.B."/>
            <person name="Swart E.C."/>
            <person name="Gosai S."/>
            <person name="Prabakaran S."/>
            <person name="Witkowska E."/>
            <person name="Larue G.E."/>
            <person name="Fisher S."/>
            <person name="Freeman R.M."/>
            <person name="Gunawardena J."/>
            <person name="Chu W."/>
            <person name="Stover N.A."/>
            <person name="Gregory B.D."/>
            <person name="Nowacki M."/>
            <person name="Derisi J."/>
            <person name="Roy S.W."/>
            <person name="Marshall W.F."/>
            <person name="Sood P."/>
        </authorList>
    </citation>
    <scope>NUCLEOTIDE SEQUENCE [LARGE SCALE GENOMIC DNA]</scope>
    <source>
        <strain evidence="1">WM001</strain>
    </source>
</reference>
<accession>A0A1R2BGY2</accession>
<dbReference type="Proteomes" id="UP000187209">
    <property type="component" value="Unassembled WGS sequence"/>
</dbReference>
<organism evidence="1 2">
    <name type="scientific">Stentor coeruleus</name>
    <dbReference type="NCBI Taxonomy" id="5963"/>
    <lineage>
        <taxon>Eukaryota</taxon>
        <taxon>Sar</taxon>
        <taxon>Alveolata</taxon>
        <taxon>Ciliophora</taxon>
        <taxon>Postciliodesmatophora</taxon>
        <taxon>Heterotrichea</taxon>
        <taxon>Heterotrichida</taxon>
        <taxon>Stentoridae</taxon>
        <taxon>Stentor</taxon>
    </lineage>
</organism>